<sequence>MMFESICQFDNHGLKPILGVCTNLTCKKFRPYCHQCLIEFHFDHITEIKDLHQISFWSQSCAPLQEQLIQSINQYSSIVDQLTNLKNSLQFDCSIDLSLLRLSDLNNHINSLVNLSSIQDFIQDIFNKSQDQLEMVTMLCKETISLQQYKENIYYQEDKPEELLDDIQILAEINEIKIESIEKKSNIDIDTNLSQNDTNIKTPEKQPRLSLNDSNIKTPEKQTGNQMPKIRNSEQNSKVKSNQNNTSQIRSQSYKNQISTTQQRNSISNLKKIINQPKQQQVQTLSKEQNYMLQLKVIQPEKDKQKTIKTQENEITSPSNQSSIFIQQQEPLTTTTIIQQQGFRFSENLRSQRTKLQKNCKIAIGSGGFVLCEPCIPMEGQSQFEILIDKCDLVYLGICSKFIVQTYNFEPNIQAFDTHGSYLISNNGFSYSCMEQELNNVKQKLNFSSGDKITITVNFVSSLITWKTMYKKLFTMRFDNTKEMYVCVKFQRLRFSNDSQVEILNYELNN</sequence>
<feature type="compositionally biased region" description="Polar residues" evidence="1">
    <location>
        <begin position="192"/>
        <end position="201"/>
    </location>
</feature>
<evidence type="ECO:0000313" key="2">
    <source>
        <dbReference type="EMBL" id="CAD8169151.1"/>
    </source>
</evidence>
<comment type="caution">
    <text evidence="2">The sequence shown here is derived from an EMBL/GenBank/DDBJ whole genome shotgun (WGS) entry which is preliminary data.</text>
</comment>
<accession>A0A8S1UWN5</accession>
<dbReference type="OrthoDB" id="303923at2759"/>
<feature type="compositionally biased region" description="Polar residues" evidence="1">
    <location>
        <begin position="233"/>
        <end position="262"/>
    </location>
</feature>
<dbReference type="Proteomes" id="UP000689195">
    <property type="component" value="Unassembled WGS sequence"/>
</dbReference>
<evidence type="ECO:0000313" key="3">
    <source>
        <dbReference type="Proteomes" id="UP000689195"/>
    </source>
</evidence>
<reference evidence="2" key="1">
    <citation type="submission" date="2021-01" db="EMBL/GenBank/DDBJ databases">
        <authorList>
            <consortium name="Genoscope - CEA"/>
            <person name="William W."/>
        </authorList>
    </citation>
    <scope>NUCLEOTIDE SEQUENCE</scope>
</reference>
<evidence type="ECO:0000256" key="1">
    <source>
        <dbReference type="SAM" id="MobiDB-lite"/>
    </source>
</evidence>
<feature type="region of interest" description="Disordered" evidence="1">
    <location>
        <begin position="192"/>
        <end position="262"/>
    </location>
</feature>
<protein>
    <submittedName>
        <fullName evidence="2">Uncharacterized protein</fullName>
    </submittedName>
</protein>
<dbReference type="AlphaFoldDB" id="A0A8S1UWN5"/>
<dbReference type="EMBL" id="CAJJDO010000050">
    <property type="protein sequence ID" value="CAD8169151.1"/>
    <property type="molecule type" value="Genomic_DNA"/>
</dbReference>
<keyword evidence="3" id="KW-1185">Reference proteome</keyword>
<feature type="compositionally biased region" description="Polar residues" evidence="1">
    <location>
        <begin position="209"/>
        <end position="226"/>
    </location>
</feature>
<gene>
    <name evidence="2" type="ORF">PPENT_87.1.T0500186</name>
</gene>
<proteinExistence type="predicted"/>
<organism evidence="2 3">
    <name type="scientific">Paramecium pentaurelia</name>
    <dbReference type="NCBI Taxonomy" id="43138"/>
    <lineage>
        <taxon>Eukaryota</taxon>
        <taxon>Sar</taxon>
        <taxon>Alveolata</taxon>
        <taxon>Ciliophora</taxon>
        <taxon>Intramacronucleata</taxon>
        <taxon>Oligohymenophorea</taxon>
        <taxon>Peniculida</taxon>
        <taxon>Parameciidae</taxon>
        <taxon>Paramecium</taxon>
    </lineage>
</organism>
<name>A0A8S1UWN5_9CILI</name>